<protein>
    <submittedName>
        <fullName evidence="2">Uncharacterized protein</fullName>
    </submittedName>
</protein>
<dbReference type="AlphaFoldDB" id="A0A2H3BH25"/>
<evidence type="ECO:0000313" key="2">
    <source>
        <dbReference type="EMBL" id="PBK63877.1"/>
    </source>
</evidence>
<evidence type="ECO:0000313" key="3">
    <source>
        <dbReference type="Proteomes" id="UP000218334"/>
    </source>
</evidence>
<feature type="transmembrane region" description="Helical" evidence="1">
    <location>
        <begin position="76"/>
        <end position="97"/>
    </location>
</feature>
<organism evidence="2 3">
    <name type="scientific">Armillaria solidipes</name>
    <dbReference type="NCBI Taxonomy" id="1076256"/>
    <lineage>
        <taxon>Eukaryota</taxon>
        <taxon>Fungi</taxon>
        <taxon>Dikarya</taxon>
        <taxon>Basidiomycota</taxon>
        <taxon>Agaricomycotina</taxon>
        <taxon>Agaricomycetes</taxon>
        <taxon>Agaricomycetidae</taxon>
        <taxon>Agaricales</taxon>
        <taxon>Marasmiineae</taxon>
        <taxon>Physalacriaceae</taxon>
        <taxon>Armillaria</taxon>
    </lineage>
</organism>
<sequence>MYSPHVAFAKDVTNFCCPLRLRTAPQFDSTRLLAVTSCLNKQSHQTIALKNSPVRKRQAKLAPAASSISFKISAGVLVDFLIVTFVGLIPLRVILWLSTNVIHPKSSSVAPALFISHCLTIARSFSASSKGPGS</sequence>
<dbReference type="EMBL" id="KZ293455">
    <property type="protein sequence ID" value="PBK63877.1"/>
    <property type="molecule type" value="Genomic_DNA"/>
</dbReference>
<keyword evidence="1" id="KW-1133">Transmembrane helix</keyword>
<keyword evidence="1" id="KW-0812">Transmembrane</keyword>
<accession>A0A2H3BH25</accession>
<reference evidence="2" key="1">
    <citation type="journal article" date="2017" name="Nat. Ecol. Evol.">
        <title>Lineage-specific genetic innovations streamline the genomes of Armillaria species to pathogenesis.</title>
        <authorList>
            <consortium name="DOE Joint Genome Institute"/>
            <person name="Sipos G."/>
            <person name="Prasanna A.N."/>
            <person name="Walter M.C."/>
            <person name="O'Connor E."/>
            <person name="Balint B."/>
            <person name="Krizsan K."/>
            <person name="Kiss B."/>
            <person name="Hess J."/>
            <person name="Varga T."/>
            <person name="Slot J."/>
            <person name="Riley R."/>
            <person name="Boka B."/>
            <person name="Rigling D."/>
            <person name="Barry K."/>
            <person name="Lee J."/>
            <person name="Mihaltcheva S."/>
            <person name="LaButti K."/>
            <person name="Lipzen A."/>
            <person name="Waldron R."/>
            <person name="Moloney N.M."/>
            <person name="Sperisen C."/>
            <person name="Kredics L."/>
            <person name="Vagvolgyi C."/>
            <person name="Patrignani A."/>
            <person name="Fitzpatrick D."/>
            <person name="Nagy I."/>
            <person name="Doyle S."/>
            <person name="Anderson J."/>
            <person name="Grigoriev I.V."/>
            <person name="Guldener U."/>
            <person name="Munsterkotter M."/>
            <person name="Nagy L.G."/>
        </authorList>
    </citation>
    <scope>NUCLEOTIDE SEQUENCE [LARGE SCALE GENOMIC DNA]</scope>
    <source>
        <strain evidence="2">28-4</strain>
    </source>
</reference>
<proteinExistence type="predicted"/>
<name>A0A2H3BH25_9AGAR</name>
<dbReference type="Proteomes" id="UP000218334">
    <property type="component" value="Unassembled WGS sequence"/>
</dbReference>
<evidence type="ECO:0000256" key="1">
    <source>
        <dbReference type="SAM" id="Phobius"/>
    </source>
</evidence>
<gene>
    <name evidence="2" type="ORF">ARMSODRAFT_519705</name>
</gene>
<keyword evidence="1" id="KW-0472">Membrane</keyword>
<keyword evidence="3" id="KW-1185">Reference proteome</keyword>